<dbReference type="InterPro" id="IPR006674">
    <property type="entry name" value="HD_domain"/>
</dbReference>
<keyword evidence="1" id="KW-0175">Coiled coil</keyword>
<dbReference type="InterPro" id="IPR037522">
    <property type="entry name" value="HD_GYP_dom"/>
</dbReference>
<dbReference type="PROSITE" id="PS51831">
    <property type="entry name" value="HD"/>
    <property type="match status" value="1"/>
</dbReference>
<evidence type="ECO:0000259" key="3">
    <source>
        <dbReference type="PROSITE" id="PS51832"/>
    </source>
</evidence>
<feature type="domain" description="HD" evidence="2">
    <location>
        <begin position="145"/>
        <end position="268"/>
    </location>
</feature>
<dbReference type="EMBL" id="GQ869381">
    <property type="protein sequence ID" value="ACX33896.1"/>
    <property type="molecule type" value="Genomic_DNA"/>
</dbReference>
<evidence type="ECO:0000313" key="4">
    <source>
        <dbReference type="EMBL" id="ACX33896.1"/>
    </source>
</evidence>
<protein>
    <submittedName>
        <fullName evidence="4">Putative metal dependent phosphohydrolase</fullName>
    </submittedName>
</protein>
<dbReference type="Gene3D" id="1.10.3210.10">
    <property type="entry name" value="Hypothetical protein af1432"/>
    <property type="match status" value="1"/>
</dbReference>
<dbReference type="InterPro" id="IPR003607">
    <property type="entry name" value="HD/PDEase_dom"/>
</dbReference>
<accession>D3W8E7</accession>
<dbReference type="PROSITE" id="PS51832">
    <property type="entry name" value="HD_GYP"/>
    <property type="match status" value="1"/>
</dbReference>
<sequence length="443" mass="48718">MTSAAKTVAVSNQLAQALLEDDRHYVAAVTELGDRQNVVAAEDIVGSNGIKLVAKGTKIDSRLREKLAGHHIGPSLDKGLLAENCVTPTSLALAADLQISENPFWKTLANRSGDALAMRHGFAALKLPPALAFKLTIAREQRPRLFRHSLRVAILAHYLALRLKLNERTTQHLLLAALFHDLGEMHTDPAILDPGHRISDDERRFVYVHPATGYRILRNVPALAPEIARAVLHHHERLDGSGYPAGLEGSQIEPLALPLMVADTAEAVLNRFADHGRLSALLRLNQRKYDGKAIAFLLEAVQAHSSDHPVTTQPTDNRRAQLLAISKLLDAWAELQQVLAQEKTNQGEHGLGFLQQRLSSLNLTLHQFGFDPGSLDTLITLAAEDNEVAVELSQVLDELQFQLADMAREIDRNSAEIAVAISANHQSAFNDWRRLLQNTLAQP</sequence>
<reference evidence="4" key="1">
    <citation type="journal article" date="2010" name="Appl. Environ. Microbiol.">
        <title>Expanding small-molecule functional metagenomics through parallel screening of broad-host-range cosmid environmental DNA libraries in diverse proteobacteria.</title>
        <authorList>
            <person name="Craig J.W."/>
            <person name="Chang F.Y."/>
            <person name="Kim J.H."/>
            <person name="Obiajulu S.C."/>
            <person name="Brady S.F."/>
        </authorList>
    </citation>
    <scope>NUCLEOTIDE SEQUENCE</scope>
</reference>
<organism evidence="4">
    <name type="scientific">uncultured prokaryote AT3</name>
    <dbReference type="NCBI Taxonomy" id="672202"/>
    <lineage>
        <taxon>unclassified sequences</taxon>
        <taxon>environmental samples</taxon>
    </lineage>
</organism>
<dbReference type="SUPFAM" id="SSF109604">
    <property type="entry name" value="HD-domain/PDEase-like"/>
    <property type="match status" value="1"/>
</dbReference>
<dbReference type="PANTHER" id="PTHR43155:SF2">
    <property type="entry name" value="CYCLIC DI-GMP PHOSPHODIESTERASE PA4108"/>
    <property type="match status" value="1"/>
</dbReference>
<dbReference type="NCBIfam" id="TIGR00277">
    <property type="entry name" value="HDIG"/>
    <property type="match status" value="1"/>
</dbReference>
<dbReference type="InterPro" id="IPR006675">
    <property type="entry name" value="HDIG_dom"/>
</dbReference>
<proteinExistence type="predicted"/>
<feature type="coiled-coil region" evidence="1">
    <location>
        <begin position="389"/>
        <end position="416"/>
    </location>
</feature>
<dbReference type="SMART" id="SM00471">
    <property type="entry name" value="HDc"/>
    <property type="match status" value="1"/>
</dbReference>
<evidence type="ECO:0000259" key="2">
    <source>
        <dbReference type="PROSITE" id="PS51831"/>
    </source>
</evidence>
<dbReference type="AlphaFoldDB" id="D3W8E7"/>
<name>D3W8E7_9ZZZZ</name>
<dbReference type="GO" id="GO:0016787">
    <property type="term" value="F:hydrolase activity"/>
    <property type="evidence" value="ECO:0007669"/>
    <property type="project" value="UniProtKB-KW"/>
</dbReference>
<dbReference type="CDD" id="cd00077">
    <property type="entry name" value="HDc"/>
    <property type="match status" value="1"/>
</dbReference>
<dbReference type="Pfam" id="PF13487">
    <property type="entry name" value="HD_5"/>
    <property type="match status" value="1"/>
</dbReference>
<feature type="domain" description="HD-GYP" evidence="3">
    <location>
        <begin position="123"/>
        <end position="320"/>
    </location>
</feature>
<dbReference type="PANTHER" id="PTHR43155">
    <property type="entry name" value="CYCLIC DI-GMP PHOSPHODIESTERASE PA4108-RELATED"/>
    <property type="match status" value="1"/>
</dbReference>
<keyword evidence="4" id="KW-0378">Hydrolase</keyword>
<evidence type="ECO:0000256" key="1">
    <source>
        <dbReference type="SAM" id="Coils"/>
    </source>
</evidence>